<reference evidence="2 3" key="1">
    <citation type="journal article" date="2019" name="Sci. Rep.">
        <title>Comparative genomics of chytrid fungi reveal insights into the obligate biotrophic and pathogenic lifestyle of Synchytrium endobioticum.</title>
        <authorList>
            <person name="van de Vossenberg B.T.L.H."/>
            <person name="Warris S."/>
            <person name="Nguyen H.D.T."/>
            <person name="van Gent-Pelzer M.P.E."/>
            <person name="Joly D.L."/>
            <person name="van de Geest H.C."/>
            <person name="Bonants P.J.M."/>
            <person name="Smith D.S."/>
            <person name="Levesque C.A."/>
            <person name="van der Lee T.A.J."/>
        </authorList>
    </citation>
    <scope>NUCLEOTIDE SEQUENCE [LARGE SCALE GENOMIC DNA]</scope>
    <source>
        <strain evidence="2 3">CBS 809.83</strain>
    </source>
</reference>
<proteinExistence type="predicted"/>
<keyword evidence="3" id="KW-1185">Reference proteome</keyword>
<feature type="region of interest" description="Disordered" evidence="1">
    <location>
        <begin position="16"/>
        <end position="40"/>
    </location>
</feature>
<evidence type="ECO:0000313" key="3">
    <source>
        <dbReference type="Proteomes" id="UP000318582"/>
    </source>
</evidence>
<dbReference type="AlphaFoldDB" id="A0A507DZX6"/>
<evidence type="ECO:0000313" key="2">
    <source>
        <dbReference type="EMBL" id="TPX57021.1"/>
    </source>
</evidence>
<comment type="caution">
    <text evidence="2">The sequence shown here is derived from an EMBL/GenBank/DDBJ whole genome shotgun (WGS) entry which is preliminary data.</text>
</comment>
<sequence length="40" mass="4296">MYTQSVHCQLLPEHADAFAAPRPCTPRTPAPSRGSSSAQQ</sequence>
<evidence type="ECO:0000256" key="1">
    <source>
        <dbReference type="SAM" id="MobiDB-lite"/>
    </source>
</evidence>
<accession>A0A507DZX6</accession>
<protein>
    <submittedName>
        <fullName evidence="2">Uncharacterized protein</fullName>
    </submittedName>
</protein>
<dbReference type="EMBL" id="QEAQ01000060">
    <property type="protein sequence ID" value="TPX57021.1"/>
    <property type="molecule type" value="Genomic_DNA"/>
</dbReference>
<gene>
    <name evidence="2" type="ORF">PhCBS80983_g04115</name>
</gene>
<name>A0A507DZX6_9FUNG</name>
<dbReference type="Proteomes" id="UP000318582">
    <property type="component" value="Unassembled WGS sequence"/>
</dbReference>
<organism evidence="2 3">
    <name type="scientific">Powellomyces hirtus</name>
    <dbReference type="NCBI Taxonomy" id="109895"/>
    <lineage>
        <taxon>Eukaryota</taxon>
        <taxon>Fungi</taxon>
        <taxon>Fungi incertae sedis</taxon>
        <taxon>Chytridiomycota</taxon>
        <taxon>Chytridiomycota incertae sedis</taxon>
        <taxon>Chytridiomycetes</taxon>
        <taxon>Spizellomycetales</taxon>
        <taxon>Powellomycetaceae</taxon>
        <taxon>Powellomyces</taxon>
    </lineage>
</organism>